<dbReference type="AlphaFoldDB" id="A0A443IS57"/>
<keyword evidence="3" id="KW-1185">Reference proteome</keyword>
<keyword evidence="2" id="KW-0378">Hydrolase</keyword>
<organism evidence="2 3">
    <name type="scientific">Siminovitchia fortis</name>
    <dbReference type="NCBI Taxonomy" id="254758"/>
    <lineage>
        <taxon>Bacteria</taxon>
        <taxon>Bacillati</taxon>
        <taxon>Bacillota</taxon>
        <taxon>Bacilli</taxon>
        <taxon>Bacillales</taxon>
        <taxon>Bacillaceae</taxon>
        <taxon>Siminovitchia</taxon>
    </lineage>
</organism>
<sequence>MKQFPAGIKFCYPWRSYQREVLEHLETHLENDHLHLVAPPGSGKTVLGLEVMLRLNKPTLIVSPTLAIRNQWVDRFTELFLQKPEQPEWISTDLRNPAFVTVTTYQGLHALLDSKEKEAGSDSDLDDFEREQNEIEASVKDEALEKLLRQNFQTLILDEAHHLRTSWWKTTMKFRDQLDHPAVVALTATPPYDVNSAEWDKYIELCGPIDEEIDIAALVREGDLCPHQDYVWMSVPTPKEEGPIRTYRDEVTQFIQELKENEELVRLLENHPWVESEEYIEEKLANYGYFISIILFLKEVGSDRWQSPFQQMEEKLTDLPAFTVEWMEELLGGLLYRDPHVDVKNEPVKSIRKRLSGIGALDRRNVRLTATKAMERTLLQSASKLQSITDIVSFEKQAQGDGLRLVVLADYIYKDDLPKADQDLKTLNRLGVIPIFETLRRQLKNRCRLGVLTGSIVIIPTQAVPQLHSFGLDFSAQPLQIDPAYSEVIVTGVSRQEAVKVITAIFSEGHIDTLVGTTALLGEGWDAPSVNTLVLASYVGSFMLTNQMRGRAIRSDKSDPQKCANIWHLVCVDPITFDGGYDYTSLNRRFKSLSGLDEEFPIIVSGIERLRFPSPPYSTKKTKKVNHLMMKRATNKSALFERWQKATNLGEKKREQVDVGRDSVPRPFLYQHTLRTLQIITASIIIGTLYEAAVATANRGSDNLLPMLGIAFAAGVIFSAPYWWKAVRILADNATIESSLQTAGRIIYEVLYEIGSIETPPDQNKVVAEELPNGMISCSLERGTPYEQKLFLQSLQQFLDPIENPRYILHRTSGNKRVVRHDYHAIPDEIGRKKEYVELFVKKWEKKIGRACAIFTRNVEGRKLLLKARVKAMSGKFVKRSERKSVWK</sequence>
<comment type="caution">
    <text evidence="2">The sequence shown here is derived from an EMBL/GenBank/DDBJ whole genome shotgun (WGS) entry which is preliminary data.</text>
</comment>
<dbReference type="PANTHER" id="PTHR47396:SF1">
    <property type="entry name" value="ATP-DEPENDENT HELICASE IRC3-RELATED"/>
    <property type="match status" value="1"/>
</dbReference>
<keyword evidence="2" id="KW-0347">Helicase</keyword>
<dbReference type="Pfam" id="PF04851">
    <property type="entry name" value="ResIII"/>
    <property type="match status" value="1"/>
</dbReference>
<dbReference type="InterPro" id="IPR006935">
    <property type="entry name" value="Helicase/UvrB_N"/>
</dbReference>
<dbReference type="PANTHER" id="PTHR47396">
    <property type="entry name" value="TYPE I RESTRICTION ENZYME ECOKI R PROTEIN"/>
    <property type="match status" value="1"/>
</dbReference>
<dbReference type="PROSITE" id="PS51192">
    <property type="entry name" value="HELICASE_ATP_BIND_1"/>
    <property type="match status" value="1"/>
</dbReference>
<accession>A0A443IS57</accession>
<dbReference type="GO" id="GO:0005524">
    <property type="term" value="F:ATP binding"/>
    <property type="evidence" value="ECO:0007669"/>
    <property type="project" value="InterPro"/>
</dbReference>
<proteinExistence type="predicted"/>
<dbReference type="Gene3D" id="3.40.50.300">
    <property type="entry name" value="P-loop containing nucleotide triphosphate hydrolases"/>
    <property type="match status" value="2"/>
</dbReference>
<keyword evidence="2" id="KW-0547">Nucleotide-binding</keyword>
<dbReference type="OrthoDB" id="9758243at2"/>
<dbReference type="RefSeq" id="WP_120073425.1">
    <property type="nucleotide sequence ID" value="NZ_CP126113.1"/>
</dbReference>
<dbReference type="GO" id="GO:0005829">
    <property type="term" value="C:cytosol"/>
    <property type="evidence" value="ECO:0007669"/>
    <property type="project" value="TreeGrafter"/>
</dbReference>
<name>A0A443IS57_9BACI</name>
<reference evidence="2" key="1">
    <citation type="submission" date="2018-12" db="EMBL/GenBank/DDBJ databases">
        <authorList>
            <person name="Sun L."/>
            <person name="Chen Z."/>
        </authorList>
    </citation>
    <scope>NUCLEOTIDE SEQUENCE [LARGE SCALE GENOMIC DNA]</scope>
    <source>
        <strain evidence="2">DSM 16012</strain>
    </source>
</reference>
<dbReference type="GO" id="GO:0004386">
    <property type="term" value="F:helicase activity"/>
    <property type="evidence" value="ECO:0007669"/>
    <property type="project" value="UniProtKB-KW"/>
</dbReference>
<dbReference type="GO" id="GO:0016787">
    <property type="term" value="F:hydrolase activity"/>
    <property type="evidence" value="ECO:0007669"/>
    <property type="project" value="InterPro"/>
</dbReference>
<dbReference type="SMART" id="SM00382">
    <property type="entry name" value="AAA"/>
    <property type="match status" value="1"/>
</dbReference>
<dbReference type="CDD" id="cd18785">
    <property type="entry name" value="SF2_C"/>
    <property type="match status" value="1"/>
</dbReference>
<evidence type="ECO:0000313" key="2">
    <source>
        <dbReference type="EMBL" id="RWR09297.1"/>
    </source>
</evidence>
<keyword evidence="2" id="KW-0067">ATP-binding</keyword>
<dbReference type="Proteomes" id="UP000273811">
    <property type="component" value="Unassembled WGS sequence"/>
</dbReference>
<evidence type="ECO:0000259" key="1">
    <source>
        <dbReference type="PROSITE" id="PS51192"/>
    </source>
</evidence>
<dbReference type="SMART" id="SM00487">
    <property type="entry name" value="DEXDc"/>
    <property type="match status" value="1"/>
</dbReference>
<dbReference type="InterPro" id="IPR014001">
    <property type="entry name" value="Helicase_ATP-bd"/>
</dbReference>
<dbReference type="SUPFAM" id="SSF52540">
    <property type="entry name" value="P-loop containing nucleoside triphosphate hydrolases"/>
    <property type="match status" value="1"/>
</dbReference>
<gene>
    <name evidence="2" type="ORF">D4N35_010850</name>
</gene>
<protein>
    <submittedName>
        <fullName evidence="2">DEAD/DEAH box helicase</fullName>
    </submittedName>
</protein>
<evidence type="ECO:0000313" key="3">
    <source>
        <dbReference type="Proteomes" id="UP000273811"/>
    </source>
</evidence>
<dbReference type="GO" id="GO:0003677">
    <property type="term" value="F:DNA binding"/>
    <property type="evidence" value="ECO:0007669"/>
    <property type="project" value="InterPro"/>
</dbReference>
<feature type="domain" description="Helicase ATP-binding" evidence="1">
    <location>
        <begin position="25"/>
        <end position="208"/>
    </location>
</feature>
<dbReference type="InterPro" id="IPR027417">
    <property type="entry name" value="P-loop_NTPase"/>
</dbReference>
<dbReference type="InterPro" id="IPR003593">
    <property type="entry name" value="AAA+_ATPase"/>
</dbReference>
<dbReference type="InterPro" id="IPR050742">
    <property type="entry name" value="Helicase_Restrict-Modif_Enz"/>
</dbReference>
<dbReference type="EMBL" id="QYTU02000022">
    <property type="protein sequence ID" value="RWR09297.1"/>
    <property type="molecule type" value="Genomic_DNA"/>
</dbReference>